<evidence type="ECO:0000313" key="2">
    <source>
        <dbReference type="EMBL" id="CAB4173700.1"/>
    </source>
</evidence>
<dbReference type="EMBL" id="LR797489">
    <property type="protein sequence ID" value="CAB4220326.1"/>
    <property type="molecule type" value="Genomic_DNA"/>
</dbReference>
<protein>
    <submittedName>
        <fullName evidence="5">Uncharacterized protein</fullName>
    </submittedName>
</protein>
<organism evidence="5">
    <name type="scientific">uncultured Caudovirales phage</name>
    <dbReference type="NCBI Taxonomy" id="2100421"/>
    <lineage>
        <taxon>Viruses</taxon>
        <taxon>Duplodnaviria</taxon>
        <taxon>Heunggongvirae</taxon>
        <taxon>Uroviricota</taxon>
        <taxon>Caudoviricetes</taxon>
        <taxon>Peduoviridae</taxon>
        <taxon>Maltschvirus</taxon>
        <taxon>Maltschvirus maltsch</taxon>
    </lineage>
</organism>
<evidence type="ECO:0000256" key="1">
    <source>
        <dbReference type="SAM" id="MobiDB-lite"/>
    </source>
</evidence>
<dbReference type="EMBL" id="LR797212">
    <property type="protein sequence ID" value="CAB4194169.1"/>
    <property type="molecule type" value="Genomic_DNA"/>
</dbReference>
<name>A0A6J5SZD7_9CAUD</name>
<gene>
    <name evidence="3" type="ORF">UFOVP1134_9</name>
    <name evidence="4" type="ORF">UFOVP1251_7</name>
    <name evidence="6" type="ORF">UFOVP1585_7</name>
    <name evidence="5" type="ORF">UFOVP1637_29</name>
    <name evidence="2" type="ORF">UFOVP971_7</name>
</gene>
<feature type="region of interest" description="Disordered" evidence="1">
    <location>
        <begin position="1"/>
        <end position="21"/>
    </location>
</feature>
<evidence type="ECO:0000313" key="6">
    <source>
        <dbReference type="EMBL" id="CAB5230938.1"/>
    </source>
</evidence>
<dbReference type="EMBL" id="LR796911">
    <property type="protein sequence ID" value="CAB4173700.1"/>
    <property type="molecule type" value="Genomic_DNA"/>
</dbReference>
<feature type="compositionally biased region" description="Basic residues" evidence="1">
    <location>
        <begin position="1"/>
        <end position="13"/>
    </location>
</feature>
<dbReference type="EMBL" id="LR797085">
    <property type="protein sequence ID" value="CAB4186052.1"/>
    <property type="molecule type" value="Genomic_DNA"/>
</dbReference>
<sequence length="104" mass="11703">MAAQKRPVKKQTARKPAVIKQKRPETNLDALELVIDQLRHAGRIERIDEAVVMAARALAAQVDDKPDNAALWREYRAAEQTLRGISTYADDAFTLLIDQLHAEN</sequence>
<evidence type="ECO:0000313" key="5">
    <source>
        <dbReference type="EMBL" id="CAB4220326.1"/>
    </source>
</evidence>
<dbReference type="EMBL" id="LR798429">
    <property type="protein sequence ID" value="CAB5230938.1"/>
    <property type="molecule type" value="Genomic_DNA"/>
</dbReference>
<proteinExistence type="predicted"/>
<reference evidence="5" key="1">
    <citation type="submission" date="2020-05" db="EMBL/GenBank/DDBJ databases">
        <authorList>
            <person name="Chiriac C."/>
            <person name="Salcher M."/>
            <person name="Ghai R."/>
            <person name="Kavagutti S V."/>
        </authorList>
    </citation>
    <scope>NUCLEOTIDE SEQUENCE</scope>
</reference>
<evidence type="ECO:0000313" key="4">
    <source>
        <dbReference type="EMBL" id="CAB4194169.1"/>
    </source>
</evidence>
<accession>A0A6J5SZD7</accession>
<evidence type="ECO:0000313" key="3">
    <source>
        <dbReference type="EMBL" id="CAB4186052.1"/>
    </source>
</evidence>